<accession>A0A265N7Z1</accession>
<gene>
    <name evidence="1" type="ORF">CIL03_15870</name>
</gene>
<dbReference type="RefSeq" id="WP_094886871.1">
    <property type="nucleotide sequence ID" value="NZ_NPMS01000009.1"/>
</dbReference>
<sequence>MVIAGKLIEISIIVLSLAAGFISFYILSDLSKKQKKRQIDELTSKLVNFVIFIWIGKIILNFSIFIKDPLAILAYPSDSDSFYIAVLFTAIILAYKSIRKKMKVPAFMESFLHVFLIASFLYEFIQLVWNDNTYAFGYLILLAVLLVLFFLTRERLAASLTIMVMLIGWSAGVLVLTLIQPFVTVFGYIMEPWFLIVFFIINISIIIFKMKLDRQGTEDI</sequence>
<keyword evidence="2" id="KW-1185">Reference proteome</keyword>
<protein>
    <submittedName>
        <fullName evidence="1">Uncharacterized protein</fullName>
    </submittedName>
</protein>
<name>A0A265N7Z1_9BACI</name>
<dbReference type="Proteomes" id="UP000216498">
    <property type="component" value="Unassembled WGS sequence"/>
</dbReference>
<organism evidence="1 2">
    <name type="scientific">Virgibacillus indicus</name>
    <dbReference type="NCBI Taxonomy" id="2024554"/>
    <lineage>
        <taxon>Bacteria</taxon>
        <taxon>Bacillati</taxon>
        <taxon>Bacillota</taxon>
        <taxon>Bacilli</taxon>
        <taxon>Bacillales</taxon>
        <taxon>Bacillaceae</taxon>
        <taxon>Virgibacillus</taxon>
    </lineage>
</organism>
<comment type="caution">
    <text evidence="1">The sequence shown here is derived from an EMBL/GenBank/DDBJ whole genome shotgun (WGS) entry which is preliminary data.</text>
</comment>
<proteinExistence type="predicted"/>
<evidence type="ECO:0000313" key="1">
    <source>
        <dbReference type="EMBL" id="OZU87569.1"/>
    </source>
</evidence>
<dbReference type="AlphaFoldDB" id="A0A265N7Z1"/>
<dbReference type="OrthoDB" id="2440835at2"/>
<evidence type="ECO:0000313" key="2">
    <source>
        <dbReference type="Proteomes" id="UP000216498"/>
    </source>
</evidence>
<reference evidence="1 2" key="1">
    <citation type="submission" date="2017-08" db="EMBL/GenBank/DDBJ databases">
        <title>Virgibacillus indicus sp. nov. and Virgibacillus profoundi sp. nov, two moderately halophilic bacteria isolated from marine sediment by using the Microfluidic Streak Plate.</title>
        <authorList>
            <person name="Xu B."/>
            <person name="Hu B."/>
            <person name="Wang J."/>
            <person name="Zhu Y."/>
            <person name="Huang L."/>
            <person name="Du W."/>
            <person name="Huang Y."/>
        </authorList>
    </citation>
    <scope>NUCLEOTIDE SEQUENCE [LARGE SCALE GENOMIC DNA]</scope>
    <source>
        <strain evidence="1 2">IO3-P2-C2</strain>
    </source>
</reference>
<dbReference type="EMBL" id="NPMS01000009">
    <property type="protein sequence ID" value="OZU87569.1"/>
    <property type="molecule type" value="Genomic_DNA"/>
</dbReference>